<organism evidence="1 2">
    <name type="scientific">Ameca splendens</name>
    <dbReference type="NCBI Taxonomy" id="208324"/>
    <lineage>
        <taxon>Eukaryota</taxon>
        <taxon>Metazoa</taxon>
        <taxon>Chordata</taxon>
        <taxon>Craniata</taxon>
        <taxon>Vertebrata</taxon>
        <taxon>Euteleostomi</taxon>
        <taxon>Actinopterygii</taxon>
        <taxon>Neopterygii</taxon>
        <taxon>Teleostei</taxon>
        <taxon>Neoteleostei</taxon>
        <taxon>Acanthomorphata</taxon>
        <taxon>Ovalentaria</taxon>
        <taxon>Atherinomorphae</taxon>
        <taxon>Cyprinodontiformes</taxon>
        <taxon>Goodeidae</taxon>
        <taxon>Ameca</taxon>
    </lineage>
</organism>
<dbReference type="EMBL" id="JAHRIP010040122">
    <property type="protein sequence ID" value="MEQ2296497.1"/>
    <property type="molecule type" value="Genomic_DNA"/>
</dbReference>
<dbReference type="Proteomes" id="UP001469553">
    <property type="component" value="Unassembled WGS sequence"/>
</dbReference>
<evidence type="ECO:0000313" key="2">
    <source>
        <dbReference type="Proteomes" id="UP001469553"/>
    </source>
</evidence>
<reference evidence="1 2" key="1">
    <citation type="submission" date="2021-06" db="EMBL/GenBank/DDBJ databases">
        <authorList>
            <person name="Palmer J.M."/>
        </authorList>
    </citation>
    <scope>NUCLEOTIDE SEQUENCE [LARGE SCALE GENOMIC DNA]</scope>
    <source>
        <strain evidence="1 2">AS_MEX2019</strain>
        <tissue evidence="1">Muscle</tissue>
    </source>
</reference>
<proteinExistence type="predicted"/>
<accession>A0ABV0YS07</accession>
<comment type="caution">
    <text evidence="1">The sequence shown here is derived from an EMBL/GenBank/DDBJ whole genome shotgun (WGS) entry which is preliminary data.</text>
</comment>
<evidence type="ECO:0000313" key="1">
    <source>
        <dbReference type="EMBL" id="MEQ2296497.1"/>
    </source>
</evidence>
<keyword evidence="2" id="KW-1185">Reference proteome</keyword>
<protein>
    <submittedName>
        <fullName evidence="1">Uncharacterized protein</fullName>
    </submittedName>
</protein>
<sequence length="99" mass="11392">MFGHTSTAFAEPRRVLQLQFSWFKPSESPNVSDPFLELFLEFLPCWKINLSFPPERSSSLPHDLLPFWIGSIGQFYSFGSDPSPGVHQLMFDNVTFHRA</sequence>
<gene>
    <name evidence="1" type="ORF">AMECASPLE_025416</name>
</gene>
<name>A0ABV0YS07_9TELE</name>